<evidence type="ECO:0000313" key="1">
    <source>
        <dbReference type="EMBL" id="GFD39960.1"/>
    </source>
</evidence>
<name>A0A699VZZ2_TANCI</name>
<protein>
    <submittedName>
        <fullName evidence="1">Uncharacterized protein</fullName>
    </submittedName>
</protein>
<reference evidence="1" key="1">
    <citation type="journal article" date="2019" name="Sci. Rep.">
        <title>Draft genome of Tanacetum cinerariifolium, the natural source of mosquito coil.</title>
        <authorList>
            <person name="Yamashiro T."/>
            <person name="Shiraishi A."/>
            <person name="Satake H."/>
            <person name="Nakayama K."/>
        </authorList>
    </citation>
    <scope>NUCLEOTIDE SEQUENCE</scope>
</reference>
<proteinExistence type="predicted"/>
<gene>
    <name evidence="1" type="ORF">Tci_911929</name>
</gene>
<sequence>GRKRIFWGEYTTFEGMLVPQEAAVDVDDVVVASVHVDDAANIVTDVVAYADAEPT</sequence>
<organism evidence="1">
    <name type="scientific">Tanacetum cinerariifolium</name>
    <name type="common">Dalmatian daisy</name>
    <name type="synonym">Chrysanthemum cinerariifolium</name>
    <dbReference type="NCBI Taxonomy" id="118510"/>
    <lineage>
        <taxon>Eukaryota</taxon>
        <taxon>Viridiplantae</taxon>
        <taxon>Streptophyta</taxon>
        <taxon>Embryophyta</taxon>
        <taxon>Tracheophyta</taxon>
        <taxon>Spermatophyta</taxon>
        <taxon>Magnoliopsida</taxon>
        <taxon>eudicotyledons</taxon>
        <taxon>Gunneridae</taxon>
        <taxon>Pentapetalae</taxon>
        <taxon>asterids</taxon>
        <taxon>campanulids</taxon>
        <taxon>Asterales</taxon>
        <taxon>Asteraceae</taxon>
        <taxon>Asteroideae</taxon>
        <taxon>Anthemideae</taxon>
        <taxon>Anthemidinae</taxon>
        <taxon>Tanacetum</taxon>
    </lineage>
</organism>
<dbReference type="AlphaFoldDB" id="A0A699VZZ2"/>
<accession>A0A699VZZ2</accession>
<feature type="non-terminal residue" evidence="1">
    <location>
        <position position="1"/>
    </location>
</feature>
<comment type="caution">
    <text evidence="1">The sequence shown here is derived from an EMBL/GenBank/DDBJ whole genome shotgun (WGS) entry which is preliminary data.</text>
</comment>
<dbReference type="EMBL" id="BKCJ011525375">
    <property type="protein sequence ID" value="GFD39960.1"/>
    <property type="molecule type" value="Genomic_DNA"/>
</dbReference>